<accession>A0A0N4W5G2</accession>
<gene>
    <name evidence="2" type="ORF">HPLM_LOCUS5191</name>
</gene>
<evidence type="ECO:0000313" key="4">
    <source>
        <dbReference type="WBParaSite" id="HPLM_0000519901-mRNA-1"/>
    </source>
</evidence>
<dbReference type="AlphaFoldDB" id="A0A0N4W5G2"/>
<feature type="compositionally biased region" description="Basic and acidic residues" evidence="1">
    <location>
        <begin position="54"/>
        <end position="73"/>
    </location>
</feature>
<evidence type="ECO:0000256" key="1">
    <source>
        <dbReference type="SAM" id="MobiDB-lite"/>
    </source>
</evidence>
<keyword evidence="3" id="KW-1185">Reference proteome</keyword>
<dbReference type="Proteomes" id="UP000268014">
    <property type="component" value="Unassembled WGS sequence"/>
</dbReference>
<name>A0A0N4W5G2_HAEPC</name>
<dbReference type="WBParaSite" id="HPLM_0000519901-mRNA-1">
    <property type="protein sequence ID" value="HPLM_0000519901-mRNA-1"/>
    <property type="gene ID" value="HPLM_0000519901"/>
</dbReference>
<evidence type="ECO:0000313" key="2">
    <source>
        <dbReference type="EMBL" id="VDO25176.1"/>
    </source>
</evidence>
<sequence>MGLRLDAADRIGSEYVRTCMQTTPVRLKMREQRLRWFERVPRRPQSHSIRGVRGSREATVRSPKEERRDVIKKDLAKDEDTAEDAVDRMKWRC</sequence>
<dbReference type="EMBL" id="UZAF01016301">
    <property type="protein sequence ID" value="VDO25176.1"/>
    <property type="molecule type" value="Genomic_DNA"/>
</dbReference>
<proteinExistence type="predicted"/>
<feature type="region of interest" description="Disordered" evidence="1">
    <location>
        <begin position="45"/>
        <end position="73"/>
    </location>
</feature>
<organism evidence="4">
    <name type="scientific">Haemonchus placei</name>
    <name type="common">Barber's pole worm</name>
    <dbReference type="NCBI Taxonomy" id="6290"/>
    <lineage>
        <taxon>Eukaryota</taxon>
        <taxon>Metazoa</taxon>
        <taxon>Ecdysozoa</taxon>
        <taxon>Nematoda</taxon>
        <taxon>Chromadorea</taxon>
        <taxon>Rhabditida</taxon>
        <taxon>Rhabditina</taxon>
        <taxon>Rhabditomorpha</taxon>
        <taxon>Strongyloidea</taxon>
        <taxon>Trichostrongylidae</taxon>
        <taxon>Haemonchus</taxon>
    </lineage>
</organism>
<evidence type="ECO:0000313" key="3">
    <source>
        <dbReference type="Proteomes" id="UP000268014"/>
    </source>
</evidence>
<reference evidence="4" key="1">
    <citation type="submission" date="2017-02" db="UniProtKB">
        <authorList>
            <consortium name="WormBaseParasite"/>
        </authorList>
    </citation>
    <scope>IDENTIFICATION</scope>
</reference>
<protein>
    <submittedName>
        <fullName evidence="2 4">Uncharacterized protein</fullName>
    </submittedName>
</protein>
<dbReference type="OrthoDB" id="5814166at2759"/>
<reference evidence="2 3" key="2">
    <citation type="submission" date="2018-11" db="EMBL/GenBank/DDBJ databases">
        <authorList>
            <consortium name="Pathogen Informatics"/>
        </authorList>
    </citation>
    <scope>NUCLEOTIDE SEQUENCE [LARGE SCALE GENOMIC DNA]</scope>
    <source>
        <strain evidence="2 3">MHpl1</strain>
    </source>
</reference>